<evidence type="ECO:0000313" key="5">
    <source>
        <dbReference type="Proteomes" id="UP000006655"/>
    </source>
</evidence>
<evidence type="ECO:0000313" key="4">
    <source>
        <dbReference type="EMBL" id="ADD29734.1"/>
    </source>
</evidence>
<keyword evidence="1" id="KW-0175">Coiled coil</keyword>
<protein>
    <submittedName>
        <fullName evidence="4">S-layer domain protein</fullName>
    </submittedName>
</protein>
<sequence>MKKKLVVYLAGLLTVLGLGFGQAQFSDVPAGHWAKEAVERIAACGLITGFPDGTFRGNTNLTRYQAALIFQRLLNEIQQGGECVKADGSGMNAEDMTAIRNAVQELAAELAALGVRVSALEDNAASKDDIARLEAAIEALKAAPAPAPGMDEAALADLADRVEAASVAADTALAQAQVLAERLDGIEGDVAALKTQVEADADSIRALNELAVLLNQDVLSLQDRVTALEKQLGDVDFESFANREDVSAIQEFATALRSDLVRLSDRVSALDTRVGALDQRLAAVEATRPTLTGSLSATYGYSTNTGGDFDLDRLFPGNALSSGTGTDDVSGNRIRNAFRRGDFNQTYTYGGASLNFGLKPTGGAISEVSLGLSADLVNSGVARTLALNSASVKGSLSGQAFSVTYNNDDSTFSFNPYLFNNSTVGDLITTRGFVATLDAKAFPLSPKFTVVAGEGIDDTAIPAASRVWGTDPTYGGLRAELNLLGITTGLSYAENRGNRSAFGVDYKGSLFGLVNLEGAFVASTPFGTPVDFSNQLVTDQAFYTKLGVKLGIIELNANYRAIDPQYNNGQAGLSSASSYYYFGLGGNGEAPYGANNRGFGLDGKLTLPILGGIEVRGFYDNSADFATGAQTADTFSVGATIPLFAGFSLNPFFNNTNVNGAQVSGATGGQSGLNGNYNYYLYNNQDARWSSGFGVKLIHNGRASNALIPNLDINLWYQSFAGPNAGNDVLASVGYNAKLGFISFNPILRYHSFSAAAPAPGNRSTNALKYGIGVTTDQLGIFLKPSLEGAFVQQSITETAPGSNSSSEQYWRVGLNLNEFLATGSVFKVGYARYSATNVVSPNPVGGAPARGFGNFPLSLTTDRVFNYPGEVQFPWNLTTDFGTNSGSVTGLYLEWKYGNLTMAAASATLADGSGATVSNGSGFKISYEVKF</sequence>
<proteinExistence type="predicted"/>
<name>A0A806DPE7_MEIRD</name>
<feature type="coiled-coil region" evidence="1">
    <location>
        <begin position="103"/>
        <end position="143"/>
    </location>
</feature>
<feature type="domain" description="SLH" evidence="3">
    <location>
        <begin position="21"/>
        <end position="84"/>
    </location>
</feature>
<keyword evidence="5" id="KW-1185">Reference proteome</keyword>
<accession>A0A806DPE7</accession>
<dbReference type="PANTHER" id="PTHR43308:SF1">
    <property type="entry name" value="OUTER MEMBRANE PROTEIN ALPHA"/>
    <property type="match status" value="1"/>
</dbReference>
<dbReference type="InterPro" id="IPR051465">
    <property type="entry name" value="Cell_Envelope_Struct_Comp"/>
</dbReference>
<organism evidence="4 5">
    <name type="scientific">Meiothermus ruber (strain ATCC 35948 / DSM 1279 / VKM B-1258 / 21)</name>
    <name type="common">Thermus ruber</name>
    <dbReference type="NCBI Taxonomy" id="504728"/>
    <lineage>
        <taxon>Bacteria</taxon>
        <taxon>Thermotogati</taxon>
        <taxon>Deinococcota</taxon>
        <taxon>Deinococci</taxon>
        <taxon>Thermales</taxon>
        <taxon>Thermaceae</taxon>
        <taxon>Meiothermus</taxon>
    </lineage>
</organism>
<dbReference type="Gene3D" id="1.10.287.1490">
    <property type="match status" value="1"/>
</dbReference>
<dbReference type="KEGG" id="mrb:Mrub_2990"/>
<dbReference type="Pfam" id="PF21620">
    <property type="entry name" value="SlpA_C"/>
    <property type="match status" value="1"/>
</dbReference>
<gene>
    <name evidence="4" type="ordered locus">Mrub_2990</name>
</gene>
<dbReference type="InterPro" id="IPR001119">
    <property type="entry name" value="SLH_dom"/>
</dbReference>
<dbReference type="RefSeq" id="WP_013015232.1">
    <property type="nucleotide sequence ID" value="NC_013946.1"/>
</dbReference>
<feature type="chain" id="PRO_5032381021" evidence="2">
    <location>
        <begin position="24"/>
        <end position="932"/>
    </location>
</feature>
<dbReference type="PROSITE" id="PS51272">
    <property type="entry name" value="SLH"/>
    <property type="match status" value="1"/>
</dbReference>
<dbReference type="InterPro" id="IPR048736">
    <property type="entry name" value="SlpA_C"/>
</dbReference>
<reference evidence="4 5" key="1">
    <citation type="journal article" date="2010" name="Stand. Genomic Sci.">
        <title>Complete genome sequence of Meiothermus ruber type strain (21).</title>
        <authorList>
            <person name="Tindall B.J."/>
            <person name="Sikorski J."/>
            <person name="Lucas S."/>
            <person name="Goltsman E."/>
            <person name="Copeland A."/>
            <person name="Glavina Del Rio T."/>
            <person name="Nolan M."/>
            <person name="Tice H."/>
            <person name="Cheng J.F."/>
            <person name="Han C."/>
            <person name="Pitluck S."/>
            <person name="Liolios K."/>
            <person name="Ivanova N."/>
            <person name="Mavromatis K."/>
            <person name="Ovchinnikova G."/>
            <person name="Pati A."/>
            <person name="Fahnrich R."/>
            <person name="Goodwin L."/>
            <person name="Chen A."/>
            <person name="Palaniappan K."/>
            <person name="Land M."/>
            <person name="Hauser L."/>
            <person name="Chang Y.J."/>
            <person name="Jeffries C.D."/>
            <person name="Rohde M."/>
            <person name="Goker M."/>
            <person name="Woyke T."/>
            <person name="Bristow J."/>
            <person name="Eisen J.A."/>
            <person name="Markowitz V."/>
            <person name="Hugenholtz P."/>
            <person name="Kyrpides N.C."/>
            <person name="Klenk H.P."/>
            <person name="Lapidus A."/>
        </authorList>
    </citation>
    <scope>NUCLEOTIDE SEQUENCE [LARGE SCALE GENOMIC DNA]</scope>
    <source>
        <strain evidence="5">ATCC 35948 / DSM 1279 / VKM B-1258 / 21</strain>
    </source>
</reference>
<dbReference type="OrthoDB" id="5845122at2"/>
<keyword evidence="2" id="KW-0732">Signal</keyword>
<dbReference type="EMBL" id="CP001743">
    <property type="protein sequence ID" value="ADD29734.1"/>
    <property type="molecule type" value="Genomic_DNA"/>
</dbReference>
<dbReference type="PANTHER" id="PTHR43308">
    <property type="entry name" value="OUTER MEMBRANE PROTEIN ALPHA-RELATED"/>
    <property type="match status" value="1"/>
</dbReference>
<evidence type="ECO:0000256" key="2">
    <source>
        <dbReference type="SAM" id="SignalP"/>
    </source>
</evidence>
<dbReference type="Pfam" id="PF00395">
    <property type="entry name" value="SLH"/>
    <property type="match status" value="1"/>
</dbReference>
<evidence type="ECO:0000259" key="3">
    <source>
        <dbReference type="PROSITE" id="PS51272"/>
    </source>
</evidence>
<dbReference type="Proteomes" id="UP000006655">
    <property type="component" value="Chromosome"/>
</dbReference>
<feature type="signal peptide" evidence="2">
    <location>
        <begin position="1"/>
        <end position="23"/>
    </location>
</feature>
<dbReference type="AlphaFoldDB" id="A0A806DPE7"/>
<evidence type="ECO:0000256" key="1">
    <source>
        <dbReference type="SAM" id="Coils"/>
    </source>
</evidence>